<feature type="signal peptide" evidence="1">
    <location>
        <begin position="1"/>
        <end position="16"/>
    </location>
</feature>
<feature type="chain" id="PRO_5040909803" evidence="1">
    <location>
        <begin position="17"/>
        <end position="145"/>
    </location>
</feature>
<accession>A0A9W7T2M0</accession>
<dbReference type="Proteomes" id="UP001138500">
    <property type="component" value="Unassembled WGS sequence"/>
</dbReference>
<gene>
    <name evidence="2" type="ORF">Tdes44962_MAKER06408</name>
</gene>
<evidence type="ECO:0000313" key="3">
    <source>
        <dbReference type="Proteomes" id="UP001138500"/>
    </source>
</evidence>
<evidence type="ECO:0000256" key="1">
    <source>
        <dbReference type="SAM" id="SignalP"/>
    </source>
</evidence>
<evidence type="ECO:0000313" key="2">
    <source>
        <dbReference type="EMBL" id="KAH9845649.1"/>
    </source>
</evidence>
<reference evidence="2 3" key="1">
    <citation type="journal article" date="2018" name="IMA Fungus">
        <title>IMA Genome-F 10: Nine draft genome sequences of Claviceps purpurea s.lat., including C. arundinis, C. humidiphila, and C. cf. spartinae, pseudomolecules for the pitch canker pathogen Fusarium circinatum, draft genome of Davidsoniella eucalypti, Grosmannia galeiformis, Quambalaria eucalypti, and Teratosphaeria destructans.</title>
        <authorList>
            <person name="Wingfield B.D."/>
            <person name="Liu M."/>
            <person name="Nguyen H.D."/>
            <person name="Lane F.A."/>
            <person name="Morgan S.W."/>
            <person name="De Vos L."/>
            <person name="Wilken P.M."/>
            <person name="Duong T.A."/>
            <person name="Aylward J."/>
            <person name="Coetzee M.P."/>
            <person name="Dadej K."/>
            <person name="De Beer Z.W."/>
            <person name="Findlay W."/>
            <person name="Havenga M."/>
            <person name="Kolarik M."/>
            <person name="Menzies J.G."/>
            <person name="Naidoo K."/>
            <person name="Pochopski O."/>
            <person name="Shoukouhi P."/>
            <person name="Santana Q.C."/>
            <person name="Seifert K.A."/>
            <person name="Soal N."/>
            <person name="Steenkamp E.T."/>
            <person name="Tatham C.T."/>
            <person name="van der Nest M.A."/>
            <person name="Wingfield M.J."/>
        </authorList>
    </citation>
    <scope>NUCLEOTIDE SEQUENCE [LARGE SCALE GENOMIC DNA]</scope>
    <source>
        <strain evidence="2">CMW44962</strain>
    </source>
</reference>
<reference evidence="2 3" key="2">
    <citation type="journal article" date="2021" name="Curr. Genet.">
        <title>Genetic response to nitrogen starvation in the aggressive Eucalyptus foliar pathogen Teratosphaeria destructans.</title>
        <authorList>
            <person name="Havenga M."/>
            <person name="Wingfield B.D."/>
            <person name="Wingfield M.J."/>
            <person name="Dreyer L.L."/>
            <person name="Roets F."/>
            <person name="Aylward J."/>
        </authorList>
    </citation>
    <scope>NUCLEOTIDE SEQUENCE [LARGE SCALE GENOMIC DNA]</scope>
    <source>
        <strain evidence="2">CMW44962</strain>
    </source>
</reference>
<sequence>MKTCAILSAFAAVALALPLSIKLPLSIQPGGPILGTGLPAVPTYTATGVSNPPPETPVLPPFPTISGASTLTLPTIAYGTAVPGVATPTGFASAVIGPVLSLVTAAPSLVTPSPILGALQSDIVAGSTLSLLGLTASIVLQPDLV</sequence>
<dbReference type="AlphaFoldDB" id="A0A9W7T2M0"/>
<comment type="caution">
    <text evidence="2">The sequence shown here is derived from an EMBL/GenBank/DDBJ whole genome shotgun (WGS) entry which is preliminary data.</text>
</comment>
<organism evidence="2 3">
    <name type="scientific">Teratosphaeria destructans</name>
    <dbReference type="NCBI Taxonomy" id="418781"/>
    <lineage>
        <taxon>Eukaryota</taxon>
        <taxon>Fungi</taxon>
        <taxon>Dikarya</taxon>
        <taxon>Ascomycota</taxon>
        <taxon>Pezizomycotina</taxon>
        <taxon>Dothideomycetes</taxon>
        <taxon>Dothideomycetidae</taxon>
        <taxon>Mycosphaerellales</taxon>
        <taxon>Teratosphaeriaceae</taxon>
        <taxon>Teratosphaeria</taxon>
    </lineage>
</organism>
<name>A0A9W7T2M0_9PEZI</name>
<keyword evidence="3" id="KW-1185">Reference proteome</keyword>
<proteinExistence type="predicted"/>
<keyword evidence="1" id="KW-0732">Signal</keyword>
<dbReference type="EMBL" id="RIBY02000003">
    <property type="protein sequence ID" value="KAH9845649.1"/>
    <property type="molecule type" value="Genomic_DNA"/>
</dbReference>
<protein>
    <submittedName>
        <fullName evidence="2">Uncharacterized protein</fullName>
    </submittedName>
</protein>